<evidence type="ECO:0000256" key="3">
    <source>
        <dbReference type="ARBA" id="ARBA00022485"/>
    </source>
</evidence>
<comment type="cofactor">
    <cofactor evidence="1">
        <name>[4Fe-4S] cluster</name>
        <dbReference type="ChEBI" id="CHEBI:49883"/>
    </cofactor>
</comment>
<keyword evidence="6" id="KW-0378">Hydrolase</keyword>
<dbReference type="Gene3D" id="1.10.340.30">
    <property type="entry name" value="Hypothetical protein, domain 2"/>
    <property type="match status" value="1"/>
</dbReference>
<keyword evidence="3" id="KW-0004">4Fe-4S</keyword>
<dbReference type="InterPro" id="IPR003265">
    <property type="entry name" value="HhH-GPD_domain"/>
</dbReference>
<dbReference type="SMART" id="SM00478">
    <property type="entry name" value="ENDO3c"/>
    <property type="match status" value="1"/>
</dbReference>
<keyword evidence="12" id="KW-0255">Endonuclease</keyword>
<keyword evidence="10" id="KW-0326">Glycosidase</keyword>
<dbReference type="PROSITE" id="PS00764">
    <property type="entry name" value="ENDONUCLEASE_III_1"/>
    <property type="match status" value="1"/>
</dbReference>
<dbReference type="InterPro" id="IPR023170">
    <property type="entry name" value="HhH_base_excis_C"/>
</dbReference>
<organism evidence="12">
    <name type="scientific">Candidatus Aramenus sulfurataquae</name>
    <dbReference type="NCBI Taxonomy" id="1326980"/>
    <lineage>
        <taxon>Archaea</taxon>
        <taxon>Thermoproteota</taxon>
        <taxon>Thermoprotei</taxon>
        <taxon>Sulfolobales</taxon>
        <taxon>Sulfolobaceae</taxon>
        <taxon>Candidatus Aramenus</taxon>
    </lineage>
</organism>
<comment type="similarity">
    <text evidence="2">Belongs to the Nth/MutY family.</text>
</comment>
<dbReference type="GO" id="GO:0004519">
    <property type="term" value="F:endonuclease activity"/>
    <property type="evidence" value="ECO:0007669"/>
    <property type="project" value="UniProtKB-KW"/>
</dbReference>
<dbReference type="SUPFAM" id="SSF48150">
    <property type="entry name" value="DNA-glycosylase"/>
    <property type="match status" value="1"/>
</dbReference>
<reference evidence="12" key="1">
    <citation type="submission" date="2015-03" db="EMBL/GenBank/DDBJ databases">
        <title>Metagenome Sequencing of an Archaeal-Dominated Microbial Community from a Hot Spring at the Los Azufres Geothermal Field, Mexico.</title>
        <authorList>
            <person name="Servin-Garciduenas L.E."/>
            <person name="Martinez-Romero E."/>
        </authorList>
    </citation>
    <scope>NUCLEOTIDE SEQUENCE [LARGE SCALE GENOMIC DNA]</scope>
    <source>
        <strain evidence="12">AZ1-454</strain>
    </source>
</reference>
<dbReference type="Gene3D" id="1.10.1670.10">
    <property type="entry name" value="Helix-hairpin-Helix base-excision DNA repair enzymes (C-terminal)"/>
    <property type="match status" value="1"/>
</dbReference>
<protein>
    <submittedName>
        <fullName evidence="12">DNA endonuclease III</fullName>
    </submittedName>
    <submittedName>
        <fullName evidence="13">Endonuclease III domain-containing protein</fullName>
    </submittedName>
</protein>
<evidence type="ECO:0000256" key="9">
    <source>
        <dbReference type="ARBA" id="ARBA00023204"/>
    </source>
</evidence>
<evidence type="ECO:0000256" key="8">
    <source>
        <dbReference type="ARBA" id="ARBA00023014"/>
    </source>
</evidence>
<keyword evidence="4" id="KW-0479">Metal-binding</keyword>
<keyword evidence="7" id="KW-0408">Iron</keyword>
<evidence type="ECO:0000256" key="7">
    <source>
        <dbReference type="ARBA" id="ARBA00023004"/>
    </source>
</evidence>
<dbReference type="AlphaFoldDB" id="A0A0F2LMV0"/>
<keyword evidence="9" id="KW-0234">DNA repair</keyword>
<keyword evidence="5" id="KW-0227">DNA damage</keyword>
<evidence type="ECO:0000313" key="12">
    <source>
        <dbReference type="EMBL" id="KJR78923.1"/>
    </source>
</evidence>
<dbReference type="GO" id="GO:0006284">
    <property type="term" value="P:base-excision repair"/>
    <property type="evidence" value="ECO:0007669"/>
    <property type="project" value="InterPro"/>
</dbReference>
<dbReference type="CDD" id="cd00056">
    <property type="entry name" value="ENDO3c"/>
    <property type="match status" value="1"/>
</dbReference>
<dbReference type="GO" id="GO:0046872">
    <property type="term" value="F:metal ion binding"/>
    <property type="evidence" value="ECO:0007669"/>
    <property type="project" value="UniProtKB-KW"/>
</dbReference>
<dbReference type="InterPro" id="IPR004035">
    <property type="entry name" value="Endouclease-III_FeS-bd_BS"/>
</dbReference>
<dbReference type="PANTHER" id="PTHR10359:SF19">
    <property type="entry name" value="DNA REPAIR GLYCOSYLASE MJ1434-RELATED"/>
    <property type="match status" value="1"/>
</dbReference>
<evidence type="ECO:0000256" key="5">
    <source>
        <dbReference type="ARBA" id="ARBA00022763"/>
    </source>
</evidence>
<evidence type="ECO:0000256" key="1">
    <source>
        <dbReference type="ARBA" id="ARBA00001966"/>
    </source>
</evidence>
<dbReference type="InterPro" id="IPR011257">
    <property type="entry name" value="DNA_glycosylase"/>
</dbReference>
<feature type="domain" description="HhH-GPD" evidence="11">
    <location>
        <begin position="45"/>
        <end position="197"/>
    </location>
</feature>
<sequence>MRLLEILEENKGLLVKMGWIVGDATSYKWWGGLDTPDKIAISAFLVQMTKWETVKRVIERLEARGIHKVEDISSLSLEELDELIKAVNFHRTKAIRLMKFSVKVKEFGGLQKLLKVENRELLLSMEGVGEETADSLLLFAGNNLVLPQTEYLRRVLGRVLGKEMGKRKAKEEAEKFLPRDLYYYKLFHAGMVSVGKAFCRLTSPKCERCVFKDLCKYSNL</sequence>
<dbReference type="GO" id="GO:0051539">
    <property type="term" value="F:4 iron, 4 sulfur cluster binding"/>
    <property type="evidence" value="ECO:0007669"/>
    <property type="project" value="UniProtKB-KW"/>
</dbReference>
<reference evidence="13" key="2">
    <citation type="submission" date="2022-05" db="EMBL/GenBank/DDBJ databases">
        <title>Metagenome Sequencing of an Archaeal-Dominated Microbial Community from a Hot Spring at the Los Azufres Geothermal Field, Mexico.</title>
        <authorList>
            <person name="Marin-Paredes R."/>
            <person name="Martinez-Romero E."/>
            <person name="Servin-Garciduenas L.E."/>
        </authorList>
    </citation>
    <scope>NUCLEOTIDE SEQUENCE</scope>
    <source>
        <strain evidence="13">AZ1-454</strain>
    </source>
</reference>
<evidence type="ECO:0000259" key="11">
    <source>
        <dbReference type="SMART" id="SM00478"/>
    </source>
</evidence>
<dbReference type="GO" id="GO:0016798">
    <property type="term" value="F:hydrolase activity, acting on glycosyl bonds"/>
    <property type="evidence" value="ECO:0007669"/>
    <property type="project" value="UniProtKB-KW"/>
</dbReference>
<evidence type="ECO:0000256" key="4">
    <source>
        <dbReference type="ARBA" id="ARBA00022723"/>
    </source>
</evidence>
<dbReference type="PIRSF" id="PIRSF001435">
    <property type="entry name" value="Nth"/>
    <property type="match status" value="1"/>
</dbReference>
<evidence type="ECO:0000256" key="2">
    <source>
        <dbReference type="ARBA" id="ARBA00008343"/>
    </source>
</evidence>
<dbReference type="EMBL" id="JZWS02000003">
    <property type="protein sequence ID" value="MCL7343962.1"/>
    <property type="molecule type" value="Genomic_DNA"/>
</dbReference>
<accession>A0A0F2LMV0</accession>
<dbReference type="Pfam" id="PF00730">
    <property type="entry name" value="HhH-GPD"/>
    <property type="match status" value="1"/>
</dbReference>
<evidence type="ECO:0000256" key="10">
    <source>
        <dbReference type="ARBA" id="ARBA00023295"/>
    </source>
</evidence>
<evidence type="ECO:0000256" key="6">
    <source>
        <dbReference type="ARBA" id="ARBA00022801"/>
    </source>
</evidence>
<gene>
    <name evidence="13" type="ORF">TQ35_005230</name>
    <name evidence="12" type="ORF">TQ35_04720</name>
</gene>
<comment type="caution">
    <text evidence="12">The sequence shown here is derived from an EMBL/GenBank/DDBJ whole genome shotgun (WGS) entry which is preliminary data.</text>
</comment>
<dbReference type="PANTHER" id="PTHR10359">
    <property type="entry name" value="A/G-SPECIFIC ADENINE GLYCOSYLASE/ENDONUCLEASE III"/>
    <property type="match status" value="1"/>
</dbReference>
<dbReference type="EMBL" id="JZWS01000036">
    <property type="protein sequence ID" value="KJR78923.1"/>
    <property type="molecule type" value="Genomic_DNA"/>
</dbReference>
<keyword evidence="8" id="KW-0411">Iron-sulfur</keyword>
<proteinExistence type="inferred from homology"/>
<evidence type="ECO:0000313" key="13">
    <source>
        <dbReference type="EMBL" id="MCL7343962.1"/>
    </source>
</evidence>
<keyword evidence="12" id="KW-0540">Nuclease</keyword>
<name>A0A0F2LMV0_9CREN</name>